<evidence type="ECO:0000256" key="9">
    <source>
        <dbReference type="SAM" id="MobiDB-lite"/>
    </source>
</evidence>
<dbReference type="SUPFAM" id="SSF53474">
    <property type="entry name" value="alpha/beta-Hydrolases"/>
    <property type="match status" value="1"/>
</dbReference>
<evidence type="ECO:0000256" key="3">
    <source>
        <dbReference type="ARBA" id="ARBA00022723"/>
    </source>
</evidence>
<reference evidence="11" key="1">
    <citation type="submission" date="2016-02" db="EMBL/GenBank/DDBJ databases">
        <title>Draft genome sequence of Microdochium bolleyi, a fungal endophyte of beachgrass.</title>
        <authorList>
            <consortium name="DOE Joint Genome Institute"/>
            <person name="David A.S."/>
            <person name="May G."/>
            <person name="Haridas S."/>
            <person name="Lim J."/>
            <person name="Wang M."/>
            <person name="Labutti K."/>
            <person name="Lipzen A."/>
            <person name="Barry K."/>
            <person name="Grigoriev I.V."/>
        </authorList>
    </citation>
    <scope>NUCLEOTIDE SEQUENCE [LARGE SCALE GENOMIC DNA]</scope>
    <source>
        <strain evidence="11">J235TASD1</strain>
    </source>
</reference>
<evidence type="ECO:0000313" key="11">
    <source>
        <dbReference type="Proteomes" id="UP000070501"/>
    </source>
</evidence>
<dbReference type="EC" id="3.1.1.-" evidence="8"/>
<gene>
    <name evidence="10" type="ORF">Micbo1qcDRAFT_180265</name>
</gene>
<keyword evidence="6" id="KW-0106">Calcium</keyword>
<dbReference type="Gene3D" id="3.40.50.1820">
    <property type="entry name" value="alpha/beta hydrolase"/>
    <property type="match status" value="1"/>
</dbReference>
<keyword evidence="4" id="KW-0732">Signal</keyword>
<keyword evidence="7" id="KW-1015">Disulfide bond</keyword>
<name>A0A136IMM8_9PEZI</name>
<dbReference type="GO" id="GO:0046872">
    <property type="term" value="F:metal ion binding"/>
    <property type="evidence" value="ECO:0007669"/>
    <property type="project" value="UniProtKB-KW"/>
</dbReference>
<proteinExistence type="inferred from homology"/>
<evidence type="ECO:0000256" key="7">
    <source>
        <dbReference type="ARBA" id="ARBA00023157"/>
    </source>
</evidence>
<dbReference type="GO" id="GO:0030600">
    <property type="term" value="F:feruloyl esterase activity"/>
    <property type="evidence" value="ECO:0007669"/>
    <property type="project" value="UniProtKB-ARBA"/>
</dbReference>
<dbReference type="PANTHER" id="PTHR33938:SF13">
    <property type="entry name" value="CARBOXYLIC ESTER HYDROLASE"/>
    <property type="match status" value="1"/>
</dbReference>
<dbReference type="Pfam" id="PF07519">
    <property type="entry name" value="Tannase"/>
    <property type="match status" value="1"/>
</dbReference>
<dbReference type="STRING" id="196109.A0A136IMM8"/>
<sequence length="595" mass="63204">MSETLITLCKPETFSGISLYGAEILSTTATLVTDFTVESPGLFRMTQPSTTLIDATFCNVTISYTHPGQHDEVYVETWLPISSSSSSAPASNSTTASSRSVAGTSSDTLGGAWNGRLQAVGGGGLVAGRRPLSYMAMYGALADGFATVTTDAGLPHGVKDGAQANSWALLSPGNVDLYKLQNLASVSLDDTAKIAKSVITAFYGAPPRYAYFNGCSQGGRQALMLAQRYPDAYDGIIAGAPGIFWAELLPFFFWPQQVMNMQMRSGFGEAGGGSDAPLYSCEMDEITAAAVRACDGLDGVVDGVVGDPEECLKVFDPMSMVGAVAQECNNEGGATSSSGRGKRGSKPVRISKTAATVVKAMWQGLTSSAGAQLYPGLYPLADITGNDPLSLGLPGLAATTCKAPPASGWQSQTAECKGQPNQDSMDWLRLFVAKDPGFDVSNLSREEWDRLVRKSGREYRSMIGTEDADLSEFKDRGGKIMSFHGLADSMVSPQATVDYYKSVLALDPSARDSFFRHFEIPGLGHCFGGRGSQPDSMFSQLRAWVESGEVPASSAVRVTDTKGASQDRISCAWPEKPRFDKGCGDSGRKQCWSCR</sequence>
<dbReference type="Proteomes" id="UP000070501">
    <property type="component" value="Unassembled WGS sequence"/>
</dbReference>
<dbReference type="InterPro" id="IPR011118">
    <property type="entry name" value="Tannase/feruloyl_esterase"/>
</dbReference>
<dbReference type="InterPro" id="IPR029058">
    <property type="entry name" value="AB_hydrolase_fold"/>
</dbReference>
<evidence type="ECO:0000256" key="5">
    <source>
        <dbReference type="ARBA" id="ARBA00022801"/>
    </source>
</evidence>
<keyword evidence="11" id="KW-1185">Reference proteome</keyword>
<keyword evidence="2" id="KW-0719">Serine esterase</keyword>
<dbReference type="InParanoid" id="A0A136IMM8"/>
<evidence type="ECO:0000256" key="2">
    <source>
        <dbReference type="ARBA" id="ARBA00022487"/>
    </source>
</evidence>
<evidence type="ECO:0000256" key="1">
    <source>
        <dbReference type="ARBA" id="ARBA00006249"/>
    </source>
</evidence>
<accession>A0A136IMM8</accession>
<evidence type="ECO:0000256" key="8">
    <source>
        <dbReference type="RuleBase" id="RU361238"/>
    </source>
</evidence>
<feature type="region of interest" description="Disordered" evidence="9">
    <location>
        <begin position="85"/>
        <end position="105"/>
    </location>
</feature>
<evidence type="ECO:0000256" key="6">
    <source>
        <dbReference type="ARBA" id="ARBA00022837"/>
    </source>
</evidence>
<feature type="compositionally biased region" description="Low complexity" evidence="9">
    <location>
        <begin position="85"/>
        <end position="102"/>
    </location>
</feature>
<organism evidence="10 11">
    <name type="scientific">Microdochium bolleyi</name>
    <dbReference type="NCBI Taxonomy" id="196109"/>
    <lineage>
        <taxon>Eukaryota</taxon>
        <taxon>Fungi</taxon>
        <taxon>Dikarya</taxon>
        <taxon>Ascomycota</taxon>
        <taxon>Pezizomycotina</taxon>
        <taxon>Sordariomycetes</taxon>
        <taxon>Xylariomycetidae</taxon>
        <taxon>Xylariales</taxon>
        <taxon>Microdochiaceae</taxon>
        <taxon>Microdochium</taxon>
    </lineage>
</organism>
<dbReference type="OrthoDB" id="3039123at2759"/>
<keyword evidence="3" id="KW-0479">Metal-binding</keyword>
<dbReference type="AlphaFoldDB" id="A0A136IMM8"/>
<comment type="similarity">
    <text evidence="1 8">Belongs to the tannase family.</text>
</comment>
<protein>
    <recommendedName>
        <fullName evidence="8">Carboxylic ester hydrolase</fullName>
        <ecNumber evidence="8">3.1.1.-</ecNumber>
    </recommendedName>
</protein>
<evidence type="ECO:0000313" key="10">
    <source>
        <dbReference type="EMBL" id="KXJ86058.1"/>
    </source>
</evidence>
<dbReference type="EMBL" id="KQ964271">
    <property type="protein sequence ID" value="KXJ86058.1"/>
    <property type="molecule type" value="Genomic_DNA"/>
</dbReference>
<dbReference type="PANTHER" id="PTHR33938">
    <property type="entry name" value="FERULOYL ESTERASE B-RELATED"/>
    <property type="match status" value="1"/>
</dbReference>
<keyword evidence="5 8" id="KW-0378">Hydrolase</keyword>
<evidence type="ECO:0000256" key="4">
    <source>
        <dbReference type="ARBA" id="ARBA00022729"/>
    </source>
</evidence>